<evidence type="ECO:0000256" key="3">
    <source>
        <dbReference type="ARBA" id="ARBA00022989"/>
    </source>
</evidence>
<dbReference type="KEGG" id="tpf:TPHA_0J01110"/>
<protein>
    <recommendedName>
        <fullName evidence="6">TMEM205-like domain-containing protein</fullName>
    </recommendedName>
</protein>
<dbReference type="Proteomes" id="UP000005666">
    <property type="component" value="Chromosome 10"/>
</dbReference>
<dbReference type="EMBL" id="HE612865">
    <property type="protein sequence ID" value="CCE64933.1"/>
    <property type="molecule type" value="Genomic_DNA"/>
</dbReference>
<reference evidence="7 8" key="1">
    <citation type="journal article" date="2011" name="Proc. Natl. Acad. Sci. U.S.A.">
        <title>Evolutionary erosion of yeast sex chromosomes by mating-type switching accidents.</title>
        <authorList>
            <person name="Gordon J.L."/>
            <person name="Armisen D."/>
            <person name="Proux-Wera E."/>
            <person name="Oheigeartaigh S.S."/>
            <person name="Byrne K.P."/>
            <person name="Wolfe K.H."/>
        </authorList>
    </citation>
    <scope>NUCLEOTIDE SEQUENCE [LARGE SCALE GENOMIC DNA]</scope>
    <source>
        <strain evidence="8">ATCC 24235 / CBS 4417 / NBRC 1672 / NRRL Y-8282 / UCD 70-5</strain>
    </source>
</reference>
<feature type="transmembrane region" description="Helical" evidence="5">
    <location>
        <begin position="132"/>
        <end position="152"/>
    </location>
</feature>
<dbReference type="HOGENOM" id="CLU_094297_2_0_1"/>
<accession>G8BYJ1</accession>
<feature type="domain" description="TMEM205-like" evidence="6">
    <location>
        <begin position="14"/>
        <end position="107"/>
    </location>
</feature>
<keyword evidence="3 5" id="KW-1133">Transmembrane helix</keyword>
<dbReference type="GeneID" id="11533139"/>
<dbReference type="OrthoDB" id="1641132at2759"/>
<evidence type="ECO:0000256" key="5">
    <source>
        <dbReference type="SAM" id="Phobius"/>
    </source>
</evidence>
<evidence type="ECO:0000313" key="8">
    <source>
        <dbReference type="Proteomes" id="UP000005666"/>
    </source>
</evidence>
<dbReference type="eggNOG" id="ENOG502S0PF">
    <property type="taxonomic scope" value="Eukaryota"/>
</dbReference>
<dbReference type="InterPro" id="IPR053009">
    <property type="entry name" value="Xanthocillin_Biosynth-Assoc"/>
</dbReference>
<feature type="transmembrane region" description="Helical" evidence="5">
    <location>
        <begin position="13"/>
        <end position="34"/>
    </location>
</feature>
<evidence type="ECO:0000259" key="6">
    <source>
        <dbReference type="Pfam" id="PF13664"/>
    </source>
</evidence>
<dbReference type="AlphaFoldDB" id="G8BYJ1"/>
<dbReference type="PANTHER" id="PTHR23241">
    <property type="entry name" value="LATE EMBRYOGENESIS ABUNDANT PLANTS LEA-RELATED"/>
    <property type="match status" value="1"/>
</dbReference>
<proteinExistence type="predicted"/>
<dbReference type="PANTHER" id="PTHR23241:SF102">
    <property type="entry name" value="LD23009P"/>
    <property type="match status" value="1"/>
</dbReference>
<evidence type="ECO:0000256" key="4">
    <source>
        <dbReference type="ARBA" id="ARBA00023136"/>
    </source>
</evidence>
<evidence type="ECO:0000256" key="1">
    <source>
        <dbReference type="ARBA" id="ARBA00004370"/>
    </source>
</evidence>
<dbReference type="Pfam" id="PF13664">
    <property type="entry name" value="DUF4149"/>
    <property type="match status" value="1"/>
</dbReference>
<evidence type="ECO:0000313" key="7">
    <source>
        <dbReference type="EMBL" id="CCE64933.1"/>
    </source>
</evidence>
<evidence type="ECO:0000256" key="2">
    <source>
        <dbReference type="ARBA" id="ARBA00022692"/>
    </source>
</evidence>
<feature type="transmembrane region" description="Helical" evidence="5">
    <location>
        <begin position="76"/>
        <end position="99"/>
    </location>
</feature>
<dbReference type="InterPro" id="IPR025423">
    <property type="entry name" value="TMEM205-like"/>
</dbReference>
<keyword evidence="2 5" id="KW-0812">Transmembrane</keyword>
<sequence length="160" mass="18183">MIFPELFKPTAHLLFYSFAFGGTLFYSKVASIVAYRTLEREQFSELQNHMFPQLFRLETLAPIILAFTAPYNVQPGAYHCLIAAFASGLINLVALLPWAKKVKLERKELAKKFEGEELEKKDAPLKKSFGKVHLASVILNTVHIILMGTYGYCLTKALYY</sequence>
<organism evidence="7 8">
    <name type="scientific">Tetrapisispora phaffii (strain ATCC 24235 / CBS 4417 / NBRC 1672 / NRRL Y-8282 / UCD 70-5)</name>
    <name type="common">Yeast</name>
    <name type="synonym">Fabospora phaffii</name>
    <dbReference type="NCBI Taxonomy" id="1071381"/>
    <lineage>
        <taxon>Eukaryota</taxon>
        <taxon>Fungi</taxon>
        <taxon>Dikarya</taxon>
        <taxon>Ascomycota</taxon>
        <taxon>Saccharomycotina</taxon>
        <taxon>Saccharomycetes</taxon>
        <taxon>Saccharomycetales</taxon>
        <taxon>Saccharomycetaceae</taxon>
        <taxon>Tetrapisispora</taxon>
    </lineage>
</organism>
<name>G8BYJ1_TETPH</name>
<gene>
    <name evidence="7" type="primary">TPHA0J01110</name>
    <name evidence="7" type="ordered locus">TPHA_0J01110</name>
</gene>
<dbReference type="OMA" id="HIILMGT"/>
<dbReference type="RefSeq" id="XP_003687367.1">
    <property type="nucleotide sequence ID" value="XM_003687319.1"/>
</dbReference>
<comment type="subcellular location">
    <subcellularLocation>
        <location evidence="1">Membrane</location>
    </subcellularLocation>
</comment>
<keyword evidence="8" id="KW-1185">Reference proteome</keyword>
<dbReference type="GO" id="GO:0016020">
    <property type="term" value="C:membrane"/>
    <property type="evidence" value="ECO:0007669"/>
    <property type="project" value="UniProtKB-SubCell"/>
</dbReference>
<keyword evidence="4 5" id="KW-0472">Membrane</keyword>